<accession>A0AA86YF42</accession>
<dbReference type="EMBL" id="BK063676">
    <property type="protein sequence ID" value="DBA35325.1"/>
    <property type="molecule type" value="Genomic_DNA"/>
</dbReference>
<evidence type="ECO:0000313" key="2">
    <source>
        <dbReference type="Proteomes" id="UP001302265"/>
    </source>
</evidence>
<gene>
    <name evidence="1" type="ORF">vir215_00023</name>
</gene>
<evidence type="ECO:0000313" key="1">
    <source>
        <dbReference type="EMBL" id="DBA35325.1"/>
    </source>
</evidence>
<organism evidence="1 2">
    <name type="scientific">Caudoviricetes sp. vir215</name>
    <dbReference type="NCBI Taxonomy" id="3068354"/>
    <lineage>
        <taxon>Viruses</taxon>
        <taxon>Duplodnaviria</taxon>
        <taxon>Heunggongvirae</taxon>
        <taxon>Uroviricota</taxon>
        <taxon>Caudoviricetes</taxon>
    </lineage>
</organism>
<dbReference type="Proteomes" id="UP001302265">
    <property type="component" value="Segment"/>
</dbReference>
<reference evidence="1 2" key="1">
    <citation type="journal article" date="2023" name="Nat. Microbiol.">
        <title>A compendium of viruses from methanogenic archaea reveals their diversity and adaptations to the gut environment.</title>
        <authorList>
            <person name="Medvedeva S."/>
            <person name="Borrel G."/>
            <person name="Krupovic M."/>
            <person name="Gribaldo S."/>
        </authorList>
    </citation>
    <scope>NUCLEOTIDE SEQUENCE [LARGE SCALE GENOMIC DNA]</scope>
</reference>
<name>A0AA86YF42_9CAUD</name>
<dbReference type="GeneID" id="98835797"/>
<sequence length="122" mass="13926">MRLYNPMFVSFGNPKGKLSDEVLDQTCTKPTPEEQSRKVWCLDITIPGGPDDGTSLFYQTKYRADEAMAKLDVPQDRRDDVVTIKDGYDRESIMVRPSDVLCARVILVSIHEVEKEKLEESE</sequence>
<dbReference type="RefSeq" id="YP_011108878.1">
    <property type="nucleotide sequence ID" value="NC_092586.1"/>
</dbReference>
<keyword evidence="2" id="KW-1185">Reference proteome</keyword>
<protein>
    <submittedName>
        <fullName evidence="1">Uncharacterized protein</fullName>
    </submittedName>
</protein>
<proteinExistence type="predicted"/>